<dbReference type="KEGG" id="tbg:TbgDal_VI420"/>
<dbReference type="AlphaFoldDB" id="C9ZQ82"/>
<keyword evidence="1" id="KW-0732">Signal</keyword>
<dbReference type="GeneID" id="23862083"/>
<accession>C9ZQ82</accession>
<feature type="chain" id="PRO_5003005578" description="T. brucei spp.-specific protein" evidence="1">
    <location>
        <begin position="17"/>
        <end position="168"/>
    </location>
</feature>
<name>C9ZQ82_TRYB9</name>
<proteinExistence type="predicted"/>
<dbReference type="RefSeq" id="XP_011773847.1">
    <property type="nucleotide sequence ID" value="XM_011775545.1"/>
</dbReference>
<protein>
    <recommendedName>
        <fullName evidence="4">T. brucei spp.-specific protein</fullName>
    </recommendedName>
</protein>
<dbReference type="Proteomes" id="UP000002316">
    <property type="component" value="Chromosome 6"/>
</dbReference>
<sequence length="168" mass="19253">MRTLVLFYSLAAHISAVPFRCSLLPHPHPLANSIWATFIHAVLQRVAAFSFACVCVCACIHLWNGVCDHILTRRVFFFGEWKCNLCKFLYFPFFSRETVMDTFIEQREKKINGEQCKNFTTRTNRLGPRNALAFPSWMSSLTPPTEHPCKLLPDNNLNHSPVNPLPLS</sequence>
<gene>
    <name evidence="2" type="ORF">TbgDal_VI420</name>
</gene>
<evidence type="ECO:0000256" key="1">
    <source>
        <dbReference type="SAM" id="SignalP"/>
    </source>
</evidence>
<organism evidence="2 3">
    <name type="scientific">Trypanosoma brucei gambiense (strain MHOM/CI/86/DAL972)</name>
    <dbReference type="NCBI Taxonomy" id="679716"/>
    <lineage>
        <taxon>Eukaryota</taxon>
        <taxon>Discoba</taxon>
        <taxon>Euglenozoa</taxon>
        <taxon>Kinetoplastea</taxon>
        <taxon>Metakinetoplastina</taxon>
        <taxon>Trypanosomatida</taxon>
        <taxon>Trypanosomatidae</taxon>
        <taxon>Trypanosoma</taxon>
    </lineage>
</organism>
<evidence type="ECO:0000313" key="2">
    <source>
        <dbReference type="EMBL" id="CBH11562.1"/>
    </source>
</evidence>
<reference evidence="3" key="1">
    <citation type="journal article" date="2010" name="PLoS Negl. Trop. Dis.">
        <title>The genome sequence of Trypanosoma brucei gambiense, causative agent of chronic human african trypanosomiasis.</title>
        <authorList>
            <person name="Jackson A.P."/>
            <person name="Sanders M."/>
            <person name="Berry A."/>
            <person name="McQuillan J."/>
            <person name="Aslett M.A."/>
            <person name="Quail M.A."/>
            <person name="Chukualim B."/>
            <person name="Capewell P."/>
            <person name="MacLeod A."/>
            <person name="Melville S.E."/>
            <person name="Gibson W."/>
            <person name="Barry J.D."/>
            <person name="Berriman M."/>
            <person name="Hertz-Fowler C."/>
        </authorList>
    </citation>
    <scope>NUCLEOTIDE SEQUENCE [LARGE SCALE GENOMIC DNA]</scope>
    <source>
        <strain evidence="3">MHOM/CI/86/DAL972</strain>
    </source>
</reference>
<feature type="signal peptide" evidence="1">
    <location>
        <begin position="1"/>
        <end position="16"/>
    </location>
</feature>
<evidence type="ECO:0000313" key="3">
    <source>
        <dbReference type="Proteomes" id="UP000002316"/>
    </source>
</evidence>
<evidence type="ECO:0008006" key="4">
    <source>
        <dbReference type="Google" id="ProtNLM"/>
    </source>
</evidence>
<dbReference type="EMBL" id="FN554969">
    <property type="protein sequence ID" value="CBH11562.1"/>
    <property type="molecule type" value="Genomic_DNA"/>
</dbReference>